<keyword evidence="4" id="KW-0689">Ribosomal protein</keyword>
<evidence type="ECO:0000259" key="3">
    <source>
        <dbReference type="PROSITE" id="PS51186"/>
    </source>
</evidence>
<keyword evidence="2" id="KW-0012">Acyltransferase</keyword>
<gene>
    <name evidence="4" type="ORF">GA0061094_2407</name>
</gene>
<dbReference type="PANTHER" id="PTHR43420">
    <property type="entry name" value="ACETYLTRANSFERASE"/>
    <property type="match status" value="1"/>
</dbReference>
<dbReference type="OrthoDB" id="46888at2"/>
<dbReference type="PANTHER" id="PTHR43420:SF47">
    <property type="entry name" value="N-ACETYLTRANSFERASE DOMAIN-CONTAINING PROTEIN"/>
    <property type="match status" value="1"/>
</dbReference>
<dbReference type="RefSeq" id="WP_058298559.1">
    <property type="nucleotide sequence ID" value="NZ_FMAU01000002.1"/>
</dbReference>
<proteinExistence type="predicted"/>
<keyword evidence="5" id="KW-1185">Reference proteome</keyword>
<dbReference type="GO" id="GO:0005840">
    <property type="term" value="C:ribosome"/>
    <property type="evidence" value="ECO:0007669"/>
    <property type="project" value="UniProtKB-KW"/>
</dbReference>
<organism evidence="4 5">
    <name type="scientific">[Bacillus] enclensis</name>
    <dbReference type="NCBI Taxonomy" id="1402860"/>
    <lineage>
        <taxon>Bacteria</taxon>
        <taxon>Bacillati</taxon>
        <taxon>Bacillota</taxon>
        <taxon>Bacilli</taxon>
        <taxon>Bacillales</taxon>
        <taxon>Bacillaceae</taxon>
        <taxon>Rossellomorea</taxon>
    </lineage>
</organism>
<dbReference type="InterPro" id="IPR000182">
    <property type="entry name" value="GNAT_dom"/>
</dbReference>
<dbReference type="Gene3D" id="3.40.630.30">
    <property type="match status" value="1"/>
</dbReference>
<accession>A0A0V8HJI9</accession>
<dbReference type="AlphaFoldDB" id="A0A0V8HJI9"/>
<keyword evidence="4" id="KW-0687">Ribonucleoprotein</keyword>
<protein>
    <submittedName>
        <fullName evidence="4">Ribosomal protein S18 acetylase RimI</fullName>
    </submittedName>
</protein>
<dbReference type="EMBL" id="FMAU01000002">
    <property type="protein sequence ID" value="SCC08933.1"/>
    <property type="molecule type" value="Genomic_DNA"/>
</dbReference>
<evidence type="ECO:0000313" key="5">
    <source>
        <dbReference type="Proteomes" id="UP000181997"/>
    </source>
</evidence>
<dbReference type="PROSITE" id="PS51186">
    <property type="entry name" value="GNAT"/>
    <property type="match status" value="1"/>
</dbReference>
<feature type="domain" description="N-acetyltransferase" evidence="3">
    <location>
        <begin position="3"/>
        <end position="151"/>
    </location>
</feature>
<name>A0A0V8HJI9_9BACI</name>
<reference evidence="5" key="1">
    <citation type="submission" date="2016-08" db="EMBL/GenBank/DDBJ databases">
        <authorList>
            <person name="Varghese N."/>
            <person name="Submissions Spin"/>
        </authorList>
    </citation>
    <scope>NUCLEOTIDE SEQUENCE [LARGE SCALE GENOMIC DNA]</scope>
    <source>
        <strain evidence="5">SGD-1123</strain>
    </source>
</reference>
<dbReference type="Pfam" id="PF00583">
    <property type="entry name" value="Acetyltransf_1"/>
    <property type="match status" value="1"/>
</dbReference>
<dbReference type="InterPro" id="IPR050680">
    <property type="entry name" value="YpeA/RimI_acetyltransf"/>
</dbReference>
<evidence type="ECO:0000256" key="1">
    <source>
        <dbReference type="ARBA" id="ARBA00022679"/>
    </source>
</evidence>
<dbReference type="Proteomes" id="UP000181997">
    <property type="component" value="Unassembled WGS sequence"/>
</dbReference>
<evidence type="ECO:0000313" key="4">
    <source>
        <dbReference type="EMBL" id="SCC08933.1"/>
    </source>
</evidence>
<dbReference type="GO" id="GO:0016747">
    <property type="term" value="F:acyltransferase activity, transferring groups other than amino-acyl groups"/>
    <property type="evidence" value="ECO:0007669"/>
    <property type="project" value="InterPro"/>
</dbReference>
<dbReference type="InterPro" id="IPR016181">
    <property type="entry name" value="Acyl_CoA_acyltransferase"/>
</dbReference>
<keyword evidence="1" id="KW-0808">Transferase</keyword>
<dbReference type="SUPFAM" id="SSF55729">
    <property type="entry name" value="Acyl-CoA N-acyltransferases (Nat)"/>
    <property type="match status" value="1"/>
</dbReference>
<evidence type="ECO:0000256" key="2">
    <source>
        <dbReference type="ARBA" id="ARBA00023315"/>
    </source>
</evidence>
<dbReference type="CDD" id="cd04301">
    <property type="entry name" value="NAT_SF"/>
    <property type="match status" value="1"/>
</dbReference>
<sequence>MIVKIDITIPSLAKEVLDLQYKSYQIEADIIGYGELPPLKDNVNSLKKCGEVFFGFYEKNQLCGAASFKCEENIVDIHRMMVHPSHFRKGISKALLNHLEEECKGLDAMVVSTGTKNRPAIHLYKNAGFKEVAEKEITEGLRITTFKKMLK</sequence>